<dbReference type="SUPFAM" id="SSF52172">
    <property type="entry name" value="CheY-like"/>
    <property type="match status" value="1"/>
</dbReference>
<dbReference type="EMBL" id="JAOPGA020000943">
    <property type="protein sequence ID" value="KAL0483170.1"/>
    <property type="molecule type" value="Genomic_DNA"/>
</dbReference>
<comment type="caution">
    <text evidence="7">The sequence shown here is derived from an EMBL/GenBank/DDBJ whole genome shotgun (WGS) entry which is preliminary data.</text>
</comment>
<dbReference type="Pfam" id="PF02518">
    <property type="entry name" value="HATPase_c"/>
    <property type="match status" value="1"/>
</dbReference>
<feature type="domain" description="Histidine kinase" evidence="5">
    <location>
        <begin position="204"/>
        <end position="441"/>
    </location>
</feature>
<dbReference type="Gene3D" id="1.10.287.130">
    <property type="match status" value="1"/>
</dbReference>
<keyword evidence="7" id="KW-0808">Transferase</keyword>
<keyword evidence="2" id="KW-0902">Two-component regulatory system</keyword>
<keyword evidence="1 3" id="KW-0597">Phosphoprotein</keyword>
<dbReference type="Pfam" id="PF00512">
    <property type="entry name" value="HisKA"/>
    <property type="match status" value="1"/>
</dbReference>
<dbReference type="SMART" id="SM00387">
    <property type="entry name" value="HATPase_c"/>
    <property type="match status" value="1"/>
</dbReference>
<dbReference type="AlphaFoldDB" id="A0AAW2Z149"/>
<dbReference type="PROSITE" id="PS50109">
    <property type="entry name" value="HIS_KIN"/>
    <property type="match status" value="1"/>
</dbReference>
<feature type="domain" description="Response regulatory" evidence="6">
    <location>
        <begin position="467"/>
        <end position="587"/>
    </location>
</feature>
<dbReference type="InterPro" id="IPR003661">
    <property type="entry name" value="HisK_dim/P_dom"/>
</dbReference>
<dbReference type="Pfam" id="PF00072">
    <property type="entry name" value="Response_reg"/>
    <property type="match status" value="1"/>
</dbReference>
<sequence>MIKVAGASMGAIIIDDQVRAQCINGRIDGLCNIPLDQWTSGSVAAIKHVYQSKSTLCLGNTNQQALSPTNTATATATNSPSSVVSPSATSPTQQQSTTSTSCNYTFMNSDPHLSKVRSMICMPVMFQTKVKAVLYMENNLLTDCFKSEQVNVLSILTTQVAISLENARFFESQINHMEQLAQVEKKRAMDELNYRKRQEEFVDRICHEIRNPIQGLIGNCELMDSTLRNLDRAGISNQIPNQIETLRTCIDAISVCGRYQKVITDDVLTLSKLEFNQVKLSTRPMDPRSLLDYVTKMFEADAHNKKLYLEKYILKQDCEIMVNADYNRISQILINLVSNAIKFTNQGGVKVTLNIESHQESNQKELLFSVSDSGMGIDDKNKEVIFDRFVQATQRNIQEYSGSGLGLFISKMLCELMGGKIWIENNKEGGSTFHFSIMCTQCDPNHVKDHVNVIKYESQQDVSRALNVLVVEDNKINQRVLVRLLNGMNCKCQSADDGVDGLNKFKKSHFDVILMDVSMPNMDGLECTRQIRLVEKARGDGQQVMIIGLSGNARQEHQEQGFQAGMDEYLIKPCNSKELVPLLTMRRVGIRSASPI</sequence>
<evidence type="ECO:0000256" key="2">
    <source>
        <dbReference type="ARBA" id="ARBA00023012"/>
    </source>
</evidence>
<evidence type="ECO:0000256" key="4">
    <source>
        <dbReference type="SAM" id="MobiDB-lite"/>
    </source>
</evidence>
<protein>
    <submittedName>
        <fullName evidence="7">Hybrid signal transduction histidine kinase K</fullName>
    </submittedName>
</protein>
<evidence type="ECO:0000259" key="5">
    <source>
        <dbReference type="PROSITE" id="PS50109"/>
    </source>
</evidence>
<dbReference type="CDD" id="cd17546">
    <property type="entry name" value="REC_hyHK_CKI1_RcsC-like"/>
    <property type="match status" value="1"/>
</dbReference>
<dbReference type="SMART" id="SM00448">
    <property type="entry name" value="REC"/>
    <property type="match status" value="1"/>
</dbReference>
<dbReference type="GO" id="GO:0000155">
    <property type="term" value="F:phosphorelay sensor kinase activity"/>
    <property type="evidence" value="ECO:0007669"/>
    <property type="project" value="InterPro"/>
</dbReference>
<dbReference type="Gene3D" id="3.30.565.10">
    <property type="entry name" value="Histidine kinase-like ATPase, C-terminal domain"/>
    <property type="match status" value="1"/>
</dbReference>
<dbReference type="SUPFAM" id="SSF47384">
    <property type="entry name" value="Homodimeric domain of signal transducing histidine kinase"/>
    <property type="match status" value="1"/>
</dbReference>
<name>A0AAW2Z149_9EUKA</name>
<dbReference type="Proteomes" id="UP001431209">
    <property type="component" value="Unassembled WGS sequence"/>
</dbReference>
<dbReference type="InterPro" id="IPR004358">
    <property type="entry name" value="Sig_transdc_His_kin-like_C"/>
</dbReference>
<feature type="region of interest" description="Disordered" evidence="4">
    <location>
        <begin position="69"/>
        <end position="100"/>
    </location>
</feature>
<dbReference type="FunFam" id="3.30.565.10:FF:000010">
    <property type="entry name" value="Sensor histidine kinase RcsC"/>
    <property type="match status" value="1"/>
</dbReference>
<dbReference type="PANTHER" id="PTHR45339:SF1">
    <property type="entry name" value="HYBRID SIGNAL TRANSDUCTION HISTIDINE KINASE J"/>
    <property type="match status" value="1"/>
</dbReference>
<dbReference type="SUPFAM" id="SSF55874">
    <property type="entry name" value="ATPase domain of HSP90 chaperone/DNA topoisomerase II/histidine kinase"/>
    <property type="match status" value="1"/>
</dbReference>
<feature type="modified residue" description="4-aspartylphosphate" evidence="3">
    <location>
        <position position="516"/>
    </location>
</feature>
<dbReference type="InterPro" id="IPR011006">
    <property type="entry name" value="CheY-like_superfamily"/>
</dbReference>
<dbReference type="InterPro" id="IPR029016">
    <property type="entry name" value="GAF-like_dom_sf"/>
</dbReference>
<keyword evidence="8" id="KW-1185">Reference proteome</keyword>
<dbReference type="Gene3D" id="3.30.450.40">
    <property type="match status" value="1"/>
</dbReference>
<evidence type="ECO:0000256" key="1">
    <source>
        <dbReference type="ARBA" id="ARBA00022553"/>
    </source>
</evidence>
<organism evidence="7 8">
    <name type="scientific">Acrasis kona</name>
    <dbReference type="NCBI Taxonomy" id="1008807"/>
    <lineage>
        <taxon>Eukaryota</taxon>
        <taxon>Discoba</taxon>
        <taxon>Heterolobosea</taxon>
        <taxon>Tetramitia</taxon>
        <taxon>Eutetramitia</taxon>
        <taxon>Acrasidae</taxon>
        <taxon>Acrasis</taxon>
    </lineage>
</organism>
<dbReference type="InterPro" id="IPR036097">
    <property type="entry name" value="HisK_dim/P_sf"/>
</dbReference>
<dbReference type="PANTHER" id="PTHR45339">
    <property type="entry name" value="HYBRID SIGNAL TRANSDUCTION HISTIDINE KINASE J"/>
    <property type="match status" value="1"/>
</dbReference>
<dbReference type="InterPro" id="IPR005467">
    <property type="entry name" value="His_kinase_dom"/>
</dbReference>
<proteinExistence type="predicted"/>
<evidence type="ECO:0000313" key="8">
    <source>
        <dbReference type="Proteomes" id="UP001431209"/>
    </source>
</evidence>
<dbReference type="InterPro" id="IPR036890">
    <property type="entry name" value="HATPase_C_sf"/>
</dbReference>
<evidence type="ECO:0000259" key="6">
    <source>
        <dbReference type="PROSITE" id="PS50110"/>
    </source>
</evidence>
<dbReference type="Gene3D" id="3.40.50.2300">
    <property type="match status" value="1"/>
</dbReference>
<dbReference type="SUPFAM" id="SSF55781">
    <property type="entry name" value="GAF domain-like"/>
    <property type="match status" value="1"/>
</dbReference>
<dbReference type="PROSITE" id="PS50110">
    <property type="entry name" value="RESPONSE_REGULATORY"/>
    <property type="match status" value="1"/>
</dbReference>
<evidence type="ECO:0000313" key="7">
    <source>
        <dbReference type="EMBL" id="KAL0483170.1"/>
    </source>
</evidence>
<dbReference type="SMART" id="SM00388">
    <property type="entry name" value="HisKA"/>
    <property type="match status" value="1"/>
</dbReference>
<evidence type="ECO:0000256" key="3">
    <source>
        <dbReference type="PROSITE-ProRule" id="PRU00169"/>
    </source>
</evidence>
<dbReference type="InterPro" id="IPR003594">
    <property type="entry name" value="HATPase_dom"/>
</dbReference>
<accession>A0AAW2Z149</accession>
<reference evidence="7 8" key="1">
    <citation type="submission" date="2024-03" db="EMBL/GenBank/DDBJ databases">
        <title>The Acrasis kona genome and developmental transcriptomes reveal deep origins of eukaryotic multicellular pathways.</title>
        <authorList>
            <person name="Sheikh S."/>
            <person name="Fu C.-J."/>
            <person name="Brown M.W."/>
            <person name="Baldauf S.L."/>
        </authorList>
    </citation>
    <scope>NUCLEOTIDE SEQUENCE [LARGE SCALE GENOMIC DNA]</scope>
    <source>
        <strain evidence="7 8">ATCC MYA-3509</strain>
    </source>
</reference>
<dbReference type="InterPro" id="IPR001789">
    <property type="entry name" value="Sig_transdc_resp-reg_receiver"/>
</dbReference>
<dbReference type="CDD" id="cd00082">
    <property type="entry name" value="HisKA"/>
    <property type="match status" value="1"/>
</dbReference>
<keyword evidence="7" id="KW-0418">Kinase</keyword>
<gene>
    <name evidence="7" type="ORF">AKO1_014838</name>
</gene>
<dbReference type="CDD" id="cd16922">
    <property type="entry name" value="HATPase_EvgS-ArcB-TorS-like"/>
    <property type="match status" value="1"/>
</dbReference>
<dbReference type="PRINTS" id="PR00344">
    <property type="entry name" value="BCTRLSENSOR"/>
</dbReference>